<dbReference type="RefSeq" id="WP_277864596.1">
    <property type="nucleotide sequence ID" value="NZ_JARRAG010000004.1"/>
</dbReference>
<dbReference type="InterPro" id="IPR029062">
    <property type="entry name" value="Class_I_gatase-like"/>
</dbReference>
<dbReference type="Gene3D" id="2.60.40.10">
    <property type="entry name" value="Immunoglobulins"/>
    <property type="match status" value="1"/>
</dbReference>
<comment type="caution">
    <text evidence="3">The sequence shown here is derived from an EMBL/GenBank/DDBJ whole genome shotgun (WGS) entry which is preliminary data.</text>
</comment>
<keyword evidence="2" id="KW-1133">Transmembrane helix</keyword>
<gene>
    <name evidence="3" type="ORF">PZE19_31260</name>
</gene>
<dbReference type="PANTHER" id="PTHR37947:SF1">
    <property type="entry name" value="BLL2462 PROTEIN"/>
    <property type="match status" value="1"/>
</dbReference>
<evidence type="ECO:0000256" key="1">
    <source>
        <dbReference type="SAM" id="MobiDB-lite"/>
    </source>
</evidence>
<organism evidence="3 4">
    <name type="scientific">Paludisphaera mucosa</name>
    <dbReference type="NCBI Taxonomy" id="3030827"/>
    <lineage>
        <taxon>Bacteria</taxon>
        <taxon>Pseudomonadati</taxon>
        <taxon>Planctomycetota</taxon>
        <taxon>Planctomycetia</taxon>
        <taxon>Isosphaerales</taxon>
        <taxon>Isosphaeraceae</taxon>
        <taxon>Paludisphaera</taxon>
    </lineage>
</organism>
<sequence length="819" mass="89563">MNRFWQYLLGIETPSPGAPPPDDVRLELASLPQGAAAVGAALAALALVVLIWQLARWSRKDLTTGRRILLTAIRLLTIAALGVMLLEPVLVFVRREQSPSRLAMILDDSESMRFSDPYTDAAKAAAIAGKLGVEAKDGKAAADRLRESPRLGLVQKVLGANLEALSKGRDVFVYDLESASRPGGGDAARTRKLEDVQPKRTVSPLGDALRGVIAAHRGQPVAGLILATDGRSNAGEDPTRVVEAAARQKIPIFAIAAGADEGPRNIRLAELQVDPVVFARDPTTVSVVVEARGLRDADATVVLERRINDGAWEPVGSQRVVLGEDGVLKRATFRVVPAVVGQYEYRAKVEDAGPELTEDDNVATAAARVVRRQIRVLLIAGGPSPEVQFLRNALMRDQQVEFAGWLQHADPGFRQPGDRPITRLPNNDEELSRYDALLLVDPDLRTMGAHWPDMIQKFVGRDGGGLIFVAGELFSQQLFESVDDKSAGGGWTKILPIVRDPGLFRSDAEVRLSSQNTYTLDLTSEGRGDPVFEFSPDPIRNRTMLTSLPGMYWSFPVTRARPGAVVLARHGDPRMANQNGRHVLLASQLYGPGRTVFIGFDSTYRWRYLGEDFFDGFWARLVDRVGRNKALGGRFPFQVHLDKSLYRVGDRVHASIRYTDPAALAEASELVAELEATGQPPDPIRFEKSPEDPGLATADFPAQQAGAYSLRVAPASAPDLTGGADVARVSTTTFRVEPPRREIDEPALNRPLLADLARMSGGRVFELSDVDQIDAAIPMREVTRTIENRDELWDAPLLFGTIIVGLTAEWLLRKRYRLV</sequence>
<dbReference type="PANTHER" id="PTHR37947">
    <property type="entry name" value="BLL2462 PROTEIN"/>
    <property type="match status" value="1"/>
</dbReference>
<dbReference type="EMBL" id="JARRAG010000004">
    <property type="protein sequence ID" value="MDG3008269.1"/>
    <property type="molecule type" value="Genomic_DNA"/>
</dbReference>
<keyword evidence="2" id="KW-0472">Membrane</keyword>
<dbReference type="Gene3D" id="3.40.50.410">
    <property type="entry name" value="von Willebrand factor, type A domain"/>
    <property type="match status" value="1"/>
</dbReference>
<dbReference type="Proteomes" id="UP001216907">
    <property type="component" value="Unassembled WGS sequence"/>
</dbReference>
<dbReference type="InterPro" id="IPR036465">
    <property type="entry name" value="vWFA_dom_sf"/>
</dbReference>
<dbReference type="InterPro" id="IPR013783">
    <property type="entry name" value="Ig-like_fold"/>
</dbReference>
<evidence type="ECO:0000256" key="2">
    <source>
        <dbReference type="SAM" id="Phobius"/>
    </source>
</evidence>
<dbReference type="SUPFAM" id="SSF52317">
    <property type="entry name" value="Class I glutamine amidotransferase-like"/>
    <property type="match status" value="1"/>
</dbReference>
<protein>
    <submittedName>
        <fullName evidence="3">VWA domain-containing protein</fullName>
    </submittedName>
</protein>
<keyword evidence="2" id="KW-0812">Transmembrane</keyword>
<evidence type="ECO:0000313" key="4">
    <source>
        <dbReference type="Proteomes" id="UP001216907"/>
    </source>
</evidence>
<keyword evidence="4" id="KW-1185">Reference proteome</keyword>
<evidence type="ECO:0000313" key="3">
    <source>
        <dbReference type="EMBL" id="MDG3008269.1"/>
    </source>
</evidence>
<accession>A0ABT6FL25</accession>
<name>A0ABT6FL25_9BACT</name>
<feature type="transmembrane region" description="Helical" evidence="2">
    <location>
        <begin position="35"/>
        <end position="55"/>
    </location>
</feature>
<dbReference type="SUPFAM" id="SSF53300">
    <property type="entry name" value="vWA-like"/>
    <property type="match status" value="1"/>
</dbReference>
<proteinExistence type="predicted"/>
<dbReference type="Gene3D" id="3.40.50.880">
    <property type="match status" value="1"/>
</dbReference>
<feature type="region of interest" description="Disordered" evidence="1">
    <location>
        <begin position="677"/>
        <end position="698"/>
    </location>
</feature>
<feature type="transmembrane region" description="Helical" evidence="2">
    <location>
        <begin position="67"/>
        <end position="93"/>
    </location>
</feature>
<reference evidence="3 4" key="1">
    <citation type="submission" date="2023-03" db="EMBL/GenBank/DDBJ databases">
        <title>Paludisphaera mucosa sp. nov. a novel planctomycete from northern fen.</title>
        <authorList>
            <person name="Ivanova A."/>
        </authorList>
    </citation>
    <scope>NUCLEOTIDE SEQUENCE [LARGE SCALE GENOMIC DNA]</scope>
    <source>
        <strain evidence="3 4">Pla2</strain>
    </source>
</reference>